<dbReference type="AlphaFoldDB" id="A0A6J7E7D0"/>
<organism evidence="1">
    <name type="scientific">freshwater metagenome</name>
    <dbReference type="NCBI Taxonomy" id="449393"/>
    <lineage>
        <taxon>unclassified sequences</taxon>
        <taxon>metagenomes</taxon>
        <taxon>ecological metagenomes</taxon>
    </lineage>
</organism>
<dbReference type="Gene3D" id="3.20.20.120">
    <property type="entry name" value="Enolase-like C-terminal domain"/>
    <property type="match status" value="1"/>
</dbReference>
<name>A0A6J7E7D0_9ZZZZ</name>
<dbReference type="EMBL" id="CAFBLU010000022">
    <property type="protein sequence ID" value="CAB4878967.1"/>
    <property type="molecule type" value="Genomic_DNA"/>
</dbReference>
<dbReference type="InterPro" id="IPR029017">
    <property type="entry name" value="Enolase-like_N"/>
</dbReference>
<dbReference type="InterPro" id="IPR036849">
    <property type="entry name" value="Enolase-like_C_sf"/>
</dbReference>
<protein>
    <submittedName>
        <fullName evidence="1">Unannotated protein</fullName>
    </submittedName>
</protein>
<accession>A0A6J7E7D0</accession>
<reference evidence="1" key="1">
    <citation type="submission" date="2020-05" db="EMBL/GenBank/DDBJ databases">
        <authorList>
            <person name="Chiriac C."/>
            <person name="Salcher M."/>
            <person name="Ghai R."/>
            <person name="Kavagutti S V."/>
        </authorList>
    </citation>
    <scope>NUCLEOTIDE SEQUENCE</scope>
</reference>
<gene>
    <name evidence="1" type="ORF">UFOPK3444_01212</name>
</gene>
<dbReference type="SUPFAM" id="SSF51604">
    <property type="entry name" value="Enolase C-terminal domain-like"/>
    <property type="match status" value="1"/>
</dbReference>
<sequence>MSTWEQLAQLPIDVEGYDLLPLAENVSSGFLRQTTIVRLQGGGHEGLGEDVVYDGVDHDAFQAAGAVHELTSARTLGEFTQLIAGLDLFPTKTPERDVSRLYRRWSFDSAALDLALRQAGMGLEDAVGRRSESLAFVVSLRLGEPPTLEPLMERLAIDPTIQFKLDPTNEWDPELIAQLAATGAVESVDFKALYSGTTVDQVGGVELYQRVVGALPNAWIEDPGLEVQGVDEFLTPHRDRITWDANIHSIADIEALPFKPSMVNVKPSRVGGLRSLMETYDYCNEAGIRMYGGGQFELGIGRDQAQLLASVFHANGPNDLAPTGWNAAAPVGPLLSSPLRLSPAATGLRLA</sequence>
<proteinExistence type="predicted"/>
<evidence type="ECO:0000313" key="1">
    <source>
        <dbReference type="EMBL" id="CAB4878967.1"/>
    </source>
</evidence>
<dbReference type="Gene3D" id="3.30.390.10">
    <property type="entry name" value="Enolase-like, N-terminal domain"/>
    <property type="match status" value="1"/>
</dbReference>